<evidence type="ECO:0000256" key="4">
    <source>
        <dbReference type="RuleBase" id="RU368087"/>
    </source>
</evidence>
<evidence type="ECO:0000256" key="5">
    <source>
        <dbReference type="SAM" id="MobiDB-lite"/>
    </source>
</evidence>
<proteinExistence type="inferred from homology"/>
<comment type="subcellular location">
    <subcellularLocation>
        <location evidence="1">Mitochondrion</location>
    </subcellularLocation>
</comment>
<organism evidence="6 7">
    <name type="scientific">Friedmanniomyces endolithicus</name>
    <dbReference type="NCBI Taxonomy" id="329885"/>
    <lineage>
        <taxon>Eukaryota</taxon>
        <taxon>Fungi</taxon>
        <taxon>Dikarya</taxon>
        <taxon>Ascomycota</taxon>
        <taxon>Pezizomycotina</taxon>
        <taxon>Dothideomycetes</taxon>
        <taxon>Dothideomycetidae</taxon>
        <taxon>Mycosphaerellales</taxon>
        <taxon>Teratosphaeriaceae</taxon>
        <taxon>Friedmanniomyces</taxon>
    </lineage>
</organism>
<dbReference type="Gene3D" id="1.20.5.500">
    <property type="entry name" value="Single helix bin"/>
    <property type="match status" value="1"/>
</dbReference>
<feature type="region of interest" description="Disordered" evidence="5">
    <location>
        <begin position="19"/>
        <end position="40"/>
    </location>
</feature>
<evidence type="ECO:0000313" key="6">
    <source>
        <dbReference type="EMBL" id="KAK0949906.1"/>
    </source>
</evidence>
<dbReference type="InterPro" id="IPR007648">
    <property type="entry name" value="ATPase_inhibitor_mt"/>
</dbReference>
<feature type="non-terminal residue" evidence="6">
    <location>
        <position position="1"/>
    </location>
</feature>
<keyword evidence="7" id="KW-1185">Reference proteome</keyword>
<name>A0AAN6JVZ5_9PEZI</name>
<feature type="compositionally biased region" description="Gly residues" evidence="5">
    <location>
        <begin position="22"/>
        <end position="33"/>
    </location>
</feature>
<comment type="caution">
    <text evidence="6">The sequence shown here is derived from an EMBL/GenBank/DDBJ whole genome shotgun (WGS) entry which is preliminary data.</text>
</comment>
<comment type="function">
    <text evidence="4">Inhibits the enzyme activity of ATPase.</text>
</comment>
<keyword evidence="3" id="KW-0496">Mitochondrion</keyword>
<evidence type="ECO:0000256" key="1">
    <source>
        <dbReference type="ARBA" id="ARBA00004173"/>
    </source>
</evidence>
<sequence>AALSGGSMRRTIYGAARMMGEGDTGGLRRGGSAEGDSFTRREQASEVFYVRQHEAEKLATLRKGIADHESRLVTMKDHAEAIRLEVDKAAEEMKPGP</sequence>
<dbReference type="Proteomes" id="UP001175353">
    <property type="component" value="Unassembled WGS sequence"/>
</dbReference>
<dbReference type="GO" id="GO:0005739">
    <property type="term" value="C:mitochondrion"/>
    <property type="evidence" value="ECO:0007669"/>
    <property type="project" value="UniProtKB-SubCell"/>
</dbReference>
<gene>
    <name evidence="6" type="primary">INH1_4</name>
    <name evidence="6" type="ORF">LTR91_026075</name>
</gene>
<evidence type="ECO:0000313" key="7">
    <source>
        <dbReference type="Proteomes" id="UP001175353"/>
    </source>
</evidence>
<comment type="similarity">
    <text evidence="2 4">Belongs to the ATPase inhibitor family.</text>
</comment>
<protein>
    <recommendedName>
        <fullName evidence="4">ATPase inhibitor, mitochondrial</fullName>
    </recommendedName>
</protein>
<dbReference type="EMBL" id="JAUJLE010000965">
    <property type="protein sequence ID" value="KAK0949906.1"/>
    <property type="molecule type" value="Genomic_DNA"/>
</dbReference>
<dbReference type="AlphaFoldDB" id="A0AAN6JVZ5"/>
<evidence type="ECO:0000256" key="3">
    <source>
        <dbReference type="ARBA" id="ARBA00023128"/>
    </source>
</evidence>
<evidence type="ECO:0000256" key="2">
    <source>
        <dbReference type="ARBA" id="ARBA00010901"/>
    </source>
</evidence>
<dbReference type="Pfam" id="PF04568">
    <property type="entry name" value="IATP"/>
    <property type="match status" value="1"/>
</dbReference>
<dbReference type="GO" id="GO:0042030">
    <property type="term" value="F:ATPase inhibitor activity"/>
    <property type="evidence" value="ECO:0007669"/>
    <property type="project" value="InterPro"/>
</dbReference>
<accession>A0AAN6JVZ5</accession>
<reference evidence="6" key="1">
    <citation type="submission" date="2023-06" db="EMBL/GenBank/DDBJ databases">
        <title>Black Yeasts Isolated from many extreme environments.</title>
        <authorList>
            <person name="Coleine C."/>
            <person name="Stajich J.E."/>
            <person name="Selbmann L."/>
        </authorList>
    </citation>
    <scope>NUCLEOTIDE SEQUENCE</scope>
    <source>
        <strain evidence="6">CCFEE 5200</strain>
    </source>
</reference>